<name>A0A830EBY3_9EURY</name>
<dbReference type="GO" id="GO:0016787">
    <property type="term" value="F:hydrolase activity"/>
    <property type="evidence" value="ECO:0007669"/>
    <property type="project" value="UniProtKB-KW"/>
</dbReference>
<reference evidence="1" key="1">
    <citation type="journal article" date="2014" name="Int. J. Syst. Evol. Microbiol.">
        <title>Complete genome sequence of Corynebacterium casei LMG S-19264T (=DSM 44701T), isolated from a smear-ripened cheese.</title>
        <authorList>
            <consortium name="US DOE Joint Genome Institute (JGI-PGF)"/>
            <person name="Walter F."/>
            <person name="Albersmeier A."/>
            <person name="Kalinowski J."/>
            <person name="Ruckert C."/>
        </authorList>
    </citation>
    <scope>NUCLEOTIDE SEQUENCE</scope>
    <source>
        <strain evidence="1">JCM 14359</strain>
    </source>
</reference>
<dbReference type="InterPro" id="IPR055834">
    <property type="entry name" value="DUF7411"/>
</dbReference>
<dbReference type="InterPro" id="IPR014729">
    <property type="entry name" value="Rossmann-like_a/b/a_fold"/>
</dbReference>
<organism evidence="1 2">
    <name type="scientific">Halobellus salinus</name>
    <dbReference type="NCBI Taxonomy" id="931585"/>
    <lineage>
        <taxon>Archaea</taxon>
        <taxon>Methanobacteriati</taxon>
        <taxon>Methanobacteriota</taxon>
        <taxon>Stenosarchaea group</taxon>
        <taxon>Halobacteria</taxon>
        <taxon>Halobacteriales</taxon>
        <taxon>Haloferacaceae</taxon>
        <taxon>Halobellus</taxon>
    </lineage>
</organism>
<protein>
    <submittedName>
        <fullName evidence="1">Alpha hydrolase</fullName>
    </submittedName>
</protein>
<dbReference type="NCBIfam" id="NF011155">
    <property type="entry name" value="PRK14561.1"/>
    <property type="match status" value="1"/>
</dbReference>
<dbReference type="OrthoDB" id="108920at2157"/>
<dbReference type="Gene3D" id="3.40.50.620">
    <property type="entry name" value="HUPs"/>
    <property type="match status" value="1"/>
</dbReference>
<evidence type="ECO:0000313" key="2">
    <source>
        <dbReference type="Proteomes" id="UP000653099"/>
    </source>
</evidence>
<dbReference type="Pfam" id="PF24167">
    <property type="entry name" value="DUF7411"/>
    <property type="match status" value="1"/>
</dbReference>
<keyword evidence="2" id="KW-1185">Reference proteome</keyword>
<reference evidence="1" key="2">
    <citation type="submission" date="2020-09" db="EMBL/GenBank/DDBJ databases">
        <authorList>
            <person name="Sun Q."/>
            <person name="Ohkuma M."/>
        </authorList>
    </citation>
    <scope>NUCLEOTIDE SEQUENCE</scope>
    <source>
        <strain evidence="1">JCM 14359</strain>
    </source>
</reference>
<gene>
    <name evidence="1" type="ORF">GCM10008995_03520</name>
</gene>
<accession>A0A830EBY3</accession>
<dbReference type="Proteomes" id="UP000653099">
    <property type="component" value="Unassembled WGS sequence"/>
</dbReference>
<dbReference type="AlphaFoldDB" id="A0A830EBY3"/>
<proteinExistence type="predicted"/>
<evidence type="ECO:0000313" key="1">
    <source>
        <dbReference type="EMBL" id="GGI96825.1"/>
    </source>
</evidence>
<comment type="caution">
    <text evidence="1">The sequence shown here is derived from an EMBL/GenBank/DDBJ whole genome shotgun (WGS) entry which is preliminary data.</text>
</comment>
<dbReference type="EMBL" id="BMOC01000001">
    <property type="protein sequence ID" value="GGI96825.1"/>
    <property type="molecule type" value="Genomic_DNA"/>
</dbReference>
<sequence length="200" mass="21804">MDLALLYSGGKDSTLAALFLDSFYDVRLVTGRFGITDDWTHAEAAADRLEYGFEPIDLDRSVAEAAADIMLDDGYPRNGIQHVHEHALERVSGLDVDAVADGTRRDDRVPTVSRAQAQSLEDRHGVDYLSPLAGLGRHAVDRLVAETLRVETGPSASVPKADYEAELRALLADDHGSATVESVFPDHDQSYVRGVRDGEQ</sequence>
<keyword evidence="1" id="KW-0378">Hydrolase</keyword>
<dbReference type="RefSeq" id="WP_188785657.1">
    <property type="nucleotide sequence ID" value="NZ_BMOC01000001.1"/>
</dbReference>
<dbReference type="SUPFAM" id="SSF52402">
    <property type="entry name" value="Adenine nucleotide alpha hydrolases-like"/>
    <property type="match status" value="1"/>
</dbReference>